<dbReference type="PROSITE" id="PS50123">
    <property type="entry name" value="CHER"/>
    <property type="match status" value="1"/>
</dbReference>
<dbReference type="SUPFAM" id="SSF53335">
    <property type="entry name" value="S-adenosyl-L-methionine-dependent methyltransferases"/>
    <property type="match status" value="1"/>
</dbReference>
<dbReference type="InterPro" id="IPR050903">
    <property type="entry name" value="Bact_Chemotaxis_MeTrfase"/>
</dbReference>
<comment type="caution">
    <text evidence="2">The sequence shown here is derived from an EMBL/GenBank/DDBJ whole genome shotgun (WGS) entry which is preliminary data.</text>
</comment>
<dbReference type="Proteomes" id="UP000621436">
    <property type="component" value="Unassembled WGS sequence"/>
</dbReference>
<dbReference type="PRINTS" id="PR00996">
    <property type="entry name" value="CHERMTFRASE"/>
</dbReference>
<keyword evidence="3" id="KW-1185">Reference proteome</keyword>
<dbReference type="AlphaFoldDB" id="A0A931F8P7"/>
<dbReference type="InterPro" id="IPR000780">
    <property type="entry name" value="CheR_MeTrfase"/>
</dbReference>
<evidence type="ECO:0000259" key="1">
    <source>
        <dbReference type="PROSITE" id="PS50123"/>
    </source>
</evidence>
<evidence type="ECO:0000313" key="3">
    <source>
        <dbReference type="Proteomes" id="UP000621436"/>
    </source>
</evidence>
<dbReference type="InterPro" id="IPR029063">
    <property type="entry name" value="SAM-dependent_MTases_sf"/>
</dbReference>
<dbReference type="EMBL" id="JADPIE010000008">
    <property type="protein sequence ID" value="MBF8437981.1"/>
    <property type="molecule type" value="Genomic_DNA"/>
</dbReference>
<name>A0A931F8P7_9FIRM</name>
<proteinExistence type="predicted"/>
<accession>A0A931F8P7</accession>
<dbReference type="Pfam" id="PF01739">
    <property type="entry name" value="CheR"/>
    <property type="match status" value="1"/>
</dbReference>
<dbReference type="SMART" id="SM00138">
    <property type="entry name" value="MeTrc"/>
    <property type="match status" value="1"/>
</dbReference>
<sequence>MNFESFKDEAANLLNINFDGYKLKRVQRRTDSLMRRHNIDDYEDCIKMLKTDDSFKDAYLNHFTINTSEFFRNPKSFKYLENKVLPELIKKNNDKIKIWSAPCSNGSEPYTIAIILNELGLNNSEYEILASDLDKEILKKAKKACYNSSSLKNVPDRLMDKYFEPVPDENDLFQLSKKIKNAVRFEKKDLINERYSSNWDLILSRNFFIYLTKEQKDILTEKFTENLKDEGYLFLGNTEFIFNPGKFNLDKINLSFYQKK</sequence>
<protein>
    <submittedName>
        <fullName evidence="2">Protein-glutamate O-methyltransferase CheR</fullName>
    </submittedName>
</protein>
<reference evidence="2" key="1">
    <citation type="submission" date="2020-11" db="EMBL/GenBank/DDBJ databases">
        <title>Halonatronomonas betainensis gen. nov., sp. nov. a novel haloalkaliphilic representative of the family Halanaerobiacae capable of betaine degradation.</title>
        <authorList>
            <person name="Boltyanskaya Y."/>
            <person name="Kevbrin V."/>
            <person name="Detkova E."/>
            <person name="Grouzdev D.S."/>
            <person name="Koziaeva V."/>
            <person name="Zhilina T."/>
        </authorList>
    </citation>
    <scope>NUCLEOTIDE SEQUENCE</scope>
    <source>
        <strain evidence="2">Z-7014</strain>
    </source>
</reference>
<dbReference type="Gene3D" id="3.40.50.150">
    <property type="entry name" value="Vaccinia Virus protein VP39"/>
    <property type="match status" value="1"/>
</dbReference>
<evidence type="ECO:0000313" key="2">
    <source>
        <dbReference type="EMBL" id="MBF8437981.1"/>
    </source>
</evidence>
<dbReference type="SUPFAM" id="SSF47757">
    <property type="entry name" value="Chemotaxis receptor methyltransferase CheR, N-terminal domain"/>
    <property type="match status" value="1"/>
</dbReference>
<dbReference type="Pfam" id="PF03705">
    <property type="entry name" value="CheR_N"/>
    <property type="match status" value="1"/>
</dbReference>
<dbReference type="InterPro" id="IPR022642">
    <property type="entry name" value="CheR_C"/>
</dbReference>
<dbReference type="PANTHER" id="PTHR24422:SF10">
    <property type="entry name" value="CHEMOTAXIS PROTEIN METHYLTRANSFERASE 2"/>
    <property type="match status" value="1"/>
</dbReference>
<gene>
    <name evidence="2" type="ORF">I0Q91_12895</name>
</gene>
<dbReference type="RefSeq" id="WP_270455049.1">
    <property type="nucleotide sequence ID" value="NZ_JADPIE010000008.1"/>
</dbReference>
<dbReference type="InterPro" id="IPR022641">
    <property type="entry name" value="CheR_N"/>
</dbReference>
<dbReference type="GO" id="GO:0008757">
    <property type="term" value="F:S-adenosylmethionine-dependent methyltransferase activity"/>
    <property type="evidence" value="ECO:0007669"/>
    <property type="project" value="InterPro"/>
</dbReference>
<organism evidence="2 3">
    <name type="scientific">Halonatronomonas betaini</name>
    <dbReference type="NCBI Taxonomy" id="2778430"/>
    <lineage>
        <taxon>Bacteria</taxon>
        <taxon>Bacillati</taxon>
        <taxon>Bacillota</taxon>
        <taxon>Clostridia</taxon>
        <taxon>Halanaerobiales</taxon>
        <taxon>Halarsenatibacteraceae</taxon>
        <taxon>Halonatronomonas</taxon>
    </lineage>
</organism>
<feature type="domain" description="CheR-type methyltransferase" evidence="1">
    <location>
        <begin position="1"/>
        <end position="260"/>
    </location>
</feature>
<dbReference type="PANTHER" id="PTHR24422">
    <property type="entry name" value="CHEMOTAXIS PROTEIN METHYLTRANSFERASE"/>
    <property type="match status" value="1"/>
</dbReference>